<organism evidence="1">
    <name type="scientific">Serratia marcescens</name>
    <dbReference type="NCBI Taxonomy" id="615"/>
    <lineage>
        <taxon>Bacteria</taxon>
        <taxon>Pseudomonadati</taxon>
        <taxon>Pseudomonadota</taxon>
        <taxon>Gammaproteobacteria</taxon>
        <taxon>Enterobacterales</taxon>
        <taxon>Yersiniaceae</taxon>
        <taxon>Serratia</taxon>
    </lineage>
</organism>
<sequence>MKADDLLIKYPLDAVTPVKFAELFGKSVNAVDIMVKRDKLPTIEYADPEKPNARQEKLVNIDAFNRGVREAFNNKPKEFRDAWLMWLGL</sequence>
<dbReference type="RefSeq" id="WP_171454970.1">
    <property type="nucleotide sequence ID" value="NZ_CP053378.1"/>
</dbReference>
<dbReference type="EMBL" id="LT575490">
    <property type="protein sequence ID" value="SAY45638.1"/>
    <property type="molecule type" value="Genomic_DNA"/>
</dbReference>
<dbReference type="Gene3D" id="6.10.200.10">
    <property type="entry name" value="Regulatory phage protein Cox"/>
    <property type="match status" value="1"/>
</dbReference>
<reference evidence="1" key="1">
    <citation type="submission" date="2016-05" db="EMBL/GenBank/DDBJ databases">
        <authorList>
            <person name="Cock P.J.A."/>
            <person name="Cock P.J.A."/>
        </authorList>
    </citation>
    <scope>NUCLEOTIDE SEQUENCE</scope>
    <source>
        <strain evidence="1">PWN146_assembly</strain>
    </source>
</reference>
<dbReference type="Pfam" id="PF10743">
    <property type="entry name" value="Phage_Cox"/>
    <property type="match status" value="1"/>
</dbReference>
<accession>A0A1C3HKU5</accession>
<evidence type="ECO:0000313" key="1">
    <source>
        <dbReference type="EMBL" id="SAY45638.1"/>
    </source>
</evidence>
<gene>
    <name evidence="1" type="ORF">PWN146_04374</name>
</gene>
<dbReference type="InterPro" id="IPR019679">
    <property type="entry name" value="Phage_P2_Cox"/>
</dbReference>
<name>A0A1C3HKU5_SERMA</name>
<proteinExistence type="predicted"/>
<protein>
    <submittedName>
        <fullName evidence="1">Regulatory phage protein cox</fullName>
    </submittedName>
</protein>
<dbReference type="InterPro" id="IPR038147">
    <property type="entry name" value="Cox_sf"/>
</dbReference>
<dbReference type="AlphaFoldDB" id="A0A1C3HKU5"/>